<evidence type="ECO:0000313" key="10">
    <source>
        <dbReference type="Proteomes" id="UP000476030"/>
    </source>
</evidence>
<dbReference type="HAMAP" id="MF_00503">
    <property type="entry name" value="Ribosomal_bL9"/>
    <property type="match status" value="1"/>
</dbReference>
<evidence type="ECO:0000256" key="1">
    <source>
        <dbReference type="ARBA" id="ARBA00010605"/>
    </source>
</evidence>
<evidence type="ECO:0000256" key="2">
    <source>
        <dbReference type="ARBA" id="ARBA00022730"/>
    </source>
</evidence>
<dbReference type="Gene3D" id="3.10.430.100">
    <property type="entry name" value="Ribosomal protein L9, C-terminal domain"/>
    <property type="match status" value="1"/>
</dbReference>
<dbReference type="GO" id="GO:1990904">
    <property type="term" value="C:ribonucleoprotein complex"/>
    <property type="evidence" value="ECO:0007669"/>
    <property type="project" value="UniProtKB-KW"/>
</dbReference>
<evidence type="ECO:0000313" key="9">
    <source>
        <dbReference type="EMBL" id="MZR30968.1"/>
    </source>
</evidence>
<dbReference type="GO" id="GO:0005840">
    <property type="term" value="C:ribosome"/>
    <property type="evidence" value="ECO:0007669"/>
    <property type="project" value="UniProtKB-KW"/>
</dbReference>
<dbReference type="SUPFAM" id="SSF55653">
    <property type="entry name" value="Ribosomal protein L9 C-domain"/>
    <property type="match status" value="1"/>
</dbReference>
<organism evidence="9 10">
    <name type="scientific">Sneathiella litorea</name>
    <dbReference type="NCBI Taxonomy" id="2606216"/>
    <lineage>
        <taxon>Bacteria</taxon>
        <taxon>Pseudomonadati</taxon>
        <taxon>Pseudomonadota</taxon>
        <taxon>Alphaproteobacteria</taxon>
        <taxon>Sneathiellales</taxon>
        <taxon>Sneathiellaceae</taxon>
        <taxon>Sneathiella</taxon>
    </lineage>
</organism>
<dbReference type="GO" id="GO:0003735">
    <property type="term" value="F:structural constituent of ribosome"/>
    <property type="evidence" value="ECO:0007669"/>
    <property type="project" value="InterPro"/>
</dbReference>
<evidence type="ECO:0000256" key="5">
    <source>
        <dbReference type="ARBA" id="ARBA00023274"/>
    </source>
</evidence>
<dbReference type="InterPro" id="IPR036935">
    <property type="entry name" value="Ribosomal_bL9_N_sf"/>
</dbReference>
<dbReference type="EMBL" id="WTUW01000002">
    <property type="protein sequence ID" value="MZR30968.1"/>
    <property type="molecule type" value="Genomic_DNA"/>
</dbReference>
<dbReference type="InterPro" id="IPR000244">
    <property type="entry name" value="Ribosomal_bL9"/>
</dbReference>
<protein>
    <recommendedName>
        <fullName evidence="6 7">Large ribosomal subunit protein bL9</fullName>
    </recommendedName>
</protein>
<dbReference type="NCBIfam" id="TIGR00158">
    <property type="entry name" value="L9"/>
    <property type="match status" value="1"/>
</dbReference>
<comment type="function">
    <text evidence="7">Binds to the 23S rRNA.</text>
</comment>
<dbReference type="InterPro" id="IPR036791">
    <property type="entry name" value="Ribosomal_bL9_C_sf"/>
</dbReference>
<keyword evidence="4 7" id="KW-0689">Ribosomal protein</keyword>
<dbReference type="Pfam" id="PF03948">
    <property type="entry name" value="Ribosomal_L9_C"/>
    <property type="match status" value="1"/>
</dbReference>
<dbReference type="SUPFAM" id="SSF55658">
    <property type="entry name" value="L9 N-domain-like"/>
    <property type="match status" value="1"/>
</dbReference>
<gene>
    <name evidence="7 9" type="primary">rplI</name>
    <name evidence="9" type="ORF">GQE98_10015</name>
</gene>
<dbReference type="GO" id="GO:0019843">
    <property type="term" value="F:rRNA binding"/>
    <property type="evidence" value="ECO:0007669"/>
    <property type="project" value="UniProtKB-UniRule"/>
</dbReference>
<keyword evidence="2 7" id="KW-0699">rRNA-binding</keyword>
<evidence type="ECO:0000256" key="6">
    <source>
        <dbReference type="ARBA" id="ARBA00035292"/>
    </source>
</evidence>
<comment type="similarity">
    <text evidence="1 7">Belongs to the bacterial ribosomal protein bL9 family.</text>
</comment>
<keyword evidence="10" id="KW-1185">Reference proteome</keyword>
<comment type="caution">
    <text evidence="9">The sequence shown here is derived from an EMBL/GenBank/DDBJ whole genome shotgun (WGS) entry which is preliminary data.</text>
</comment>
<dbReference type="GO" id="GO:0006412">
    <property type="term" value="P:translation"/>
    <property type="evidence" value="ECO:0007669"/>
    <property type="project" value="UniProtKB-UniRule"/>
</dbReference>
<dbReference type="InterPro" id="IPR020594">
    <property type="entry name" value="Ribosomal_bL9_bac/chp"/>
</dbReference>
<evidence type="ECO:0000259" key="8">
    <source>
        <dbReference type="PROSITE" id="PS00651"/>
    </source>
</evidence>
<dbReference type="Pfam" id="PF01281">
    <property type="entry name" value="Ribosomal_L9_N"/>
    <property type="match status" value="1"/>
</dbReference>
<name>A0A6L8W7C5_9PROT</name>
<dbReference type="PROSITE" id="PS00651">
    <property type="entry name" value="RIBOSOMAL_L9"/>
    <property type="match status" value="1"/>
</dbReference>
<feature type="domain" description="Ribosomal protein L9" evidence="8">
    <location>
        <begin position="13"/>
        <end position="40"/>
    </location>
</feature>
<evidence type="ECO:0000256" key="7">
    <source>
        <dbReference type="HAMAP-Rule" id="MF_00503"/>
    </source>
</evidence>
<dbReference type="InterPro" id="IPR020070">
    <property type="entry name" value="Ribosomal_bL9_N"/>
</dbReference>
<reference evidence="9 10" key="1">
    <citation type="submission" date="2019-12" db="EMBL/GenBank/DDBJ databases">
        <title>Snethiella sp. nov. sp. isolated from sea sand.</title>
        <authorList>
            <person name="Kim J."/>
            <person name="Jeong S.E."/>
            <person name="Jung H.S."/>
            <person name="Jeon C.O."/>
        </authorList>
    </citation>
    <scope>NUCLEOTIDE SEQUENCE [LARGE SCALE GENOMIC DNA]</scope>
    <source>
        <strain evidence="9 10">DP05</strain>
    </source>
</reference>
<proteinExistence type="inferred from homology"/>
<keyword evidence="5 7" id="KW-0687">Ribonucleoprotein</keyword>
<dbReference type="AlphaFoldDB" id="A0A6L8W7C5"/>
<evidence type="ECO:0000256" key="4">
    <source>
        <dbReference type="ARBA" id="ARBA00022980"/>
    </source>
</evidence>
<dbReference type="PANTHER" id="PTHR21368">
    <property type="entry name" value="50S RIBOSOMAL PROTEIN L9"/>
    <property type="match status" value="1"/>
</dbReference>
<keyword evidence="3 7" id="KW-0694">RNA-binding</keyword>
<sequence length="203" mass="22484">MEVVLLERVEKLGQMGDVVSVKNGYARNYLLPQKKALRANKENLSIFEAQRAQLEADNLKRREEAEKVGEKLNGEAVVLIRAASESQQLYGSVSTQDIAKAITEAGFTVNRKQVELDKVLKTLGLHDIRVRLHPEVVVSVTVNIARSNEEAEIQARGESVEEVAEAKLNDRDEAVVNVFESTAEVDVDELEQVATGEETKDDA</sequence>
<dbReference type="Gene3D" id="3.40.5.10">
    <property type="entry name" value="Ribosomal protein L9, N-terminal domain"/>
    <property type="match status" value="1"/>
</dbReference>
<dbReference type="Proteomes" id="UP000476030">
    <property type="component" value="Unassembled WGS sequence"/>
</dbReference>
<dbReference type="RefSeq" id="WP_161315507.1">
    <property type="nucleotide sequence ID" value="NZ_WTUW01000002.1"/>
</dbReference>
<dbReference type="InterPro" id="IPR020069">
    <property type="entry name" value="Ribosomal_bL9_C"/>
</dbReference>
<dbReference type="InterPro" id="IPR009027">
    <property type="entry name" value="Ribosomal_bL9/RNase_H1_N"/>
</dbReference>
<accession>A0A6L8W7C5</accession>
<evidence type="ECO:0000256" key="3">
    <source>
        <dbReference type="ARBA" id="ARBA00022884"/>
    </source>
</evidence>